<dbReference type="Proteomes" id="UP000229897">
    <property type="component" value="Chromosome"/>
</dbReference>
<dbReference type="Pfam" id="PF00990">
    <property type="entry name" value="GGDEF"/>
    <property type="match status" value="1"/>
</dbReference>
<dbReference type="PROSITE" id="PS50883">
    <property type="entry name" value="EAL"/>
    <property type="match status" value="1"/>
</dbReference>
<feature type="domain" description="EAL" evidence="4">
    <location>
        <begin position="770"/>
        <end position="1028"/>
    </location>
</feature>
<dbReference type="SMART" id="SM00091">
    <property type="entry name" value="PAS"/>
    <property type="match status" value="2"/>
</dbReference>
<dbReference type="InterPro" id="IPR001633">
    <property type="entry name" value="EAL_dom"/>
</dbReference>
<keyword evidence="1" id="KW-0812">Transmembrane</keyword>
<protein>
    <recommendedName>
        <fullName evidence="8">Diguanylate cyclase</fullName>
    </recommendedName>
</protein>
<dbReference type="InterPro" id="IPR029787">
    <property type="entry name" value="Nucleotide_cyclase"/>
</dbReference>
<dbReference type="CDD" id="cd01948">
    <property type="entry name" value="EAL"/>
    <property type="match status" value="1"/>
</dbReference>
<gene>
    <name evidence="6" type="ORF">CR152_20415</name>
</gene>
<accession>A0A2D2DNQ0</accession>
<reference evidence="6" key="1">
    <citation type="submission" date="2017-10" db="EMBL/GenBank/DDBJ databases">
        <title>Massilia psychrophilum sp. nov., a novel purple-pigmented bacterium isolated from Tianshan glacier, Xinjiang Municipality, China.</title>
        <authorList>
            <person name="Wang H."/>
        </authorList>
    </citation>
    <scope>NUCLEOTIDE SEQUENCE [LARGE SCALE GENOMIC DNA]</scope>
    <source>
        <strain evidence="6">B2</strain>
    </source>
</reference>
<dbReference type="Gene3D" id="2.10.70.100">
    <property type="match status" value="1"/>
</dbReference>
<keyword evidence="1" id="KW-1133">Transmembrane helix</keyword>
<dbReference type="CDD" id="cd01949">
    <property type="entry name" value="GGDEF"/>
    <property type="match status" value="1"/>
</dbReference>
<evidence type="ECO:0000259" key="3">
    <source>
        <dbReference type="PROSITE" id="PS50113"/>
    </source>
</evidence>
<dbReference type="SMART" id="SM00086">
    <property type="entry name" value="PAC"/>
    <property type="match status" value="2"/>
</dbReference>
<dbReference type="NCBIfam" id="TIGR00229">
    <property type="entry name" value="sensory_box"/>
    <property type="match status" value="1"/>
</dbReference>
<dbReference type="InterPro" id="IPR054327">
    <property type="entry name" value="His-kinase-like_sensor"/>
</dbReference>
<proteinExistence type="predicted"/>
<keyword evidence="1" id="KW-0472">Membrane</keyword>
<dbReference type="InterPro" id="IPR052155">
    <property type="entry name" value="Biofilm_reg_signaling"/>
</dbReference>
<evidence type="ECO:0008006" key="8">
    <source>
        <dbReference type="Google" id="ProtNLM"/>
    </source>
</evidence>
<dbReference type="PROSITE" id="PS50887">
    <property type="entry name" value="GGDEF"/>
    <property type="match status" value="1"/>
</dbReference>
<dbReference type="SUPFAM" id="SSF141868">
    <property type="entry name" value="EAL domain-like"/>
    <property type="match status" value="1"/>
</dbReference>
<feature type="domain" description="GGDEF" evidence="5">
    <location>
        <begin position="628"/>
        <end position="761"/>
    </location>
</feature>
<evidence type="ECO:0000256" key="1">
    <source>
        <dbReference type="SAM" id="Phobius"/>
    </source>
</evidence>
<dbReference type="AlphaFoldDB" id="A0A2D2DNQ0"/>
<dbReference type="PROSITE" id="PS50113">
    <property type="entry name" value="PAC"/>
    <property type="match status" value="1"/>
</dbReference>
<dbReference type="Gene3D" id="3.20.20.450">
    <property type="entry name" value="EAL domain"/>
    <property type="match status" value="1"/>
</dbReference>
<dbReference type="CDD" id="cd12915">
    <property type="entry name" value="PDC2_DGC_like"/>
    <property type="match status" value="1"/>
</dbReference>
<dbReference type="Pfam" id="PF22588">
    <property type="entry name" value="dCache_1_like"/>
    <property type="match status" value="1"/>
</dbReference>
<sequence>MQQGPECHGGSRTVPLNFSRCSSMNPLLANRDERGITLLVLSFAGLLFVGIIANLVFELVLARDHVITQKSNSARVLVKVLEEQAVDSVFAVDLAMQTTIKAVQMVPRGPADSERLVNELLDSSIDNLPFIRAIWMLDADGNMIHDSQKLPGAYNLSDRAYFKMHRDHPGHGMHIEGPIISKLGVPFISFSRRINRRDGSFGGVIVAALEPKYLRRFYDSVKVGKDGMVALVRTDGVLMLRMPAANMVEGKRFTFFPNFEAIPPPPDAGSYTADSSIDQIRRLYFYQRVSGRPLVVVVGLGEKELLADWYSMARAYIAVSLGFLMLLGGLSYLALRELHKRHGLNQALHNSEDALKAAQQLALIGSWRLDLVARSGQWSQQMYRLLGLPLADQPPPLDVFLQRIHPDDRHLVESAVRHGMNWSGELRSNPALGPQRYFHSRSTGVHDATGNVTALMGTLQDVTERRQADEKLELAARVFACTRDGIVVTDAASTIVAVNAAFERITQYSEADVLGRNIRVLRSNVHDIDFYRQLWDTIARDGHWRGEIWNRRKNGEVFPEWLTVSAVSSPEHGTAGYVGVFTDLSDITEANEQLQFMGNHDPLTRLPNRSLLNDRLEQAIETAHQGQRAIAVLLLNIDRLQRVNDSIGHDAGDLLLREMAQRLLLRLHPGDTLARIGSDEFVLVLSHVDDNDDVNAAAQQMLDTVAAPCQLLGHEVVVTGSVGIALFPLDGITAGDLIRNADTALSHVKNSGRNSFRYFTSEMNTRALHWMALEHRLRNALGRAEFSLFYQPQVRLADKQMCGAEALIRWRSAELGMISPAEFIPLAEDSGLIIEIGAWVIRTACMQNKAWQDAGLRALPVAVNVSAHQITAGTLPAIVKSALLDSGMEARFLAIELTESVLMQEAELAMAQIAELRGMGVAVALDDFGTGFSSLSYLSRFALDKLKIDQSFVRNITDDAKSAAIAKATIALARIFHESANLRAGVRRTWLRHVDCSLPGVGSAARPDCRRNSPYPRCFIACRGQHLAGLWCQRAGGSEEDVLEWMLGCEHDAHAPRVAHDGRADLEQFDADRRRAGACQFRANQSQAAQIDHQGIGERCQ</sequence>
<dbReference type="Pfam" id="PF13426">
    <property type="entry name" value="PAS_9"/>
    <property type="match status" value="1"/>
</dbReference>
<dbReference type="KEGG" id="mass:CR152_20415"/>
<dbReference type="Gene3D" id="3.30.450.20">
    <property type="entry name" value="PAS domain"/>
    <property type="match status" value="4"/>
</dbReference>
<dbReference type="OrthoDB" id="9813903at2"/>
<evidence type="ECO:0000313" key="7">
    <source>
        <dbReference type="Proteomes" id="UP000229897"/>
    </source>
</evidence>
<dbReference type="InterPro" id="IPR035965">
    <property type="entry name" value="PAS-like_dom_sf"/>
</dbReference>
<keyword evidence="7" id="KW-1185">Reference proteome</keyword>
<dbReference type="InterPro" id="IPR000700">
    <property type="entry name" value="PAS-assoc_C"/>
</dbReference>
<dbReference type="InterPro" id="IPR001610">
    <property type="entry name" value="PAC"/>
</dbReference>
<evidence type="ECO:0000313" key="6">
    <source>
        <dbReference type="EMBL" id="ATQ76615.1"/>
    </source>
</evidence>
<dbReference type="SMART" id="SM00052">
    <property type="entry name" value="EAL"/>
    <property type="match status" value="1"/>
</dbReference>
<dbReference type="SMART" id="SM00267">
    <property type="entry name" value="GGDEF"/>
    <property type="match status" value="1"/>
</dbReference>
<dbReference type="Gene3D" id="3.30.70.270">
    <property type="match status" value="1"/>
</dbReference>
<feature type="transmembrane region" description="Helical" evidence="1">
    <location>
        <begin position="315"/>
        <end position="335"/>
    </location>
</feature>
<dbReference type="Pfam" id="PF08447">
    <property type="entry name" value="PAS_3"/>
    <property type="match status" value="1"/>
</dbReference>
<dbReference type="NCBIfam" id="TIGR00254">
    <property type="entry name" value="GGDEF"/>
    <property type="match status" value="1"/>
</dbReference>
<dbReference type="Pfam" id="PF00563">
    <property type="entry name" value="EAL"/>
    <property type="match status" value="1"/>
</dbReference>
<evidence type="ECO:0000259" key="4">
    <source>
        <dbReference type="PROSITE" id="PS50883"/>
    </source>
</evidence>
<dbReference type="PANTHER" id="PTHR44757">
    <property type="entry name" value="DIGUANYLATE CYCLASE DGCP"/>
    <property type="match status" value="1"/>
</dbReference>
<dbReference type="PANTHER" id="PTHR44757:SF2">
    <property type="entry name" value="BIOFILM ARCHITECTURE MAINTENANCE PROTEIN MBAA"/>
    <property type="match status" value="1"/>
</dbReference>
<dbReference type="CDD" id="cd12914">
    <property type="entry name" value="PDC1_DGC_like"/>
    <property type="match status" value="1"/>
</dbReference>
<dbReference type="InterPro" id="IPR000014">
    <property type="entry name" value="PAS"/>
</dbReference>
<dbReference type="SUPFAM" id="SSF55785">
    <property type="entry name" value="PYP-like sensor domain (PAS domain)"/>
    <property type="match status" value="2"/>
</dbReference>
<dbReference type="InterPro" id="IPR000160">
    <property type="entry name" value="GGDEF_dom"/>
</dbReference>
<evidence type="ECO:0000259" key="5">
    <source>
        <dbReference type="PROSITE" id="PS50887"/>
    </source>
</evidence>
<dbReference type="InterPro" id="IPR035919">
    <property type="entry name" value="EAL_sf"/>
</dbReference>
<feature type="domain" description="PAS" evidence="2">
    <location>
        <begin position="471"/>
        <end position="526"/>
    </location>
</feature>
<organism evidence="6 7">
    <name type="scientific">Massilia violaceinigra</name>
    <dbReference type="NCBI Taxonomy" id="2045208"/>
    <lineage>
        <taxon>Bacteria</taxon>
        <taxon>Pseudomonadati</taxon>
        <taxon>Pseudomonadota</taxon>
        <taxon>Betaproteobacteria</taxon>
        <taxon>Burkholderiales</taxon>
        <taxon>Oxalobacteraceae</taxon>
        <taxon>Telluria group</taxon>
        <taxon>Massilia</taxon>
    </lineage>
</organism>
<feature type="transmembrane region" description="Helical" evidence="1">
    <location>
        <begin position="36"/>
        <end position="61"/>
    </location>
</feature>
<name>A0A2D2DNQ0_9BURK</name>
<dbReference type="InterPro" id="IPR043128">
    <property type="entry name" value="Rev_trsase/Diguanyl_cyclase"/>
</dbReference>
<dbReference type="EMBL" id="CP024608">
    <property type="protein sequence ID" value="ATQ76615.1"/>
    <property type="molecule type" value="Genomic_DNA"/>
</dbReference>
<dbReference type="SUPFAM" id="SSF55073">
    <property type="entry name" value="Nucleotide cyclase"/>
    <property type="match status" value="1"/>
</dbReference>
<dbReference type="CDD" id="cd00130">
    <property type="entry name" value="PAS"/>
    <property type="match status" value="1"/>
</dbReference>
<dbReference type="InterPro" id="IPR013655">
    <property type="entry name" value="PAS_fold_3"/>
</dbReference>
<feature type="domain" description="PAC" evidence="3">
    <location>
        <begin position="422"/>
        <end position="474"/>
    </location>
</feature>
<evidence type="ECO:0000259" key="2">
    <source>
        <dbReference type="PROSITE" id="PS50112"/>
    </source>
</evidence>
<dbReference type="PROSITE" id="PS50112">
    <property type="entry name" value="PAS"/>
    <property type="match status" value="1"/>
</dbReference>